<dbReference type="GO" id="GO:0005634">
    <property type="term" value="C:nucleus"/>
    <property type="evidence" value="ECO:0007669"/>
    <property type="project" value="UniProtKB-SubCell"/>
</dbReference>
<dbReference type="SUPFAM" id="SSF57667">
    <property type="entry name" value="beta-beta-alpha zinc fingers"/>
    <property type="match status" value="1"/>
</dbReference>
<evidence type="ECO:0000256" key="4">
    <source>
        <dbReference type="ARBA" id="ARBA00022833"/>
    </source>
</evidence>
<feature type="region of interest" description="Disordered" evidence="9">
    <location>
        <begin position="33"/>
        <end position="52"/>
    </location>
</feature>
<dbReference type="InterPro" id="IPR036236">
    <property type="entry name" value="Znf_C2H2_sf"/>
</dbReference>
<evidence type="ECO:0000259" key="10">
    <source>
        <dbReference type="PROSITE" id="PS50157"/>
    </source>
</evidence>
<dbReference type="Pfam" id="PF00096">
    <property type="entry name" value="zf-C2H2"/>
    <property type="match status" value="1"/>
</dbReference>
<dbReference type="STRING" id="71717.A0A4Y7T7V1"/>
<keyword evidence="5" id="KW-0805">Transcription regulation</keyword>
<dbReference type="Proteomes" id="UP000298030">
    <property type="component" value="Unassembled WGS sequence"/>
</dbReference>
<dbReference type="Gene3D" id="3.30.160.60">
    <property type="entry name" value="Classic Zinc Finger"/>
    <property type="match status" value="2"/>
</dbReference>
<dbReference type="PANTHER" id="PTHR46179:SF13">
    <property type="entry name" value="C2H2-TYPE DOMAIN-CONTAINING PROTEIN"/>
    <property type="match status" value="1"/>
</dbReference>
<feature type="compositionally biased region" description="Basic and acidic residues" evidence="9">
    <location>
        <begin position="72"/>
        <end position="86"/>
    </location>
</feature>
<feature type="compositionally biased region" description="Low complexity" evidence="9">
    <location>
        <begin position="186"/>
        <end position="196"/>
    </location>
</feature>
<dbReference type="GO" id="GO:0006357">
    <property type="term" value="P:regulation of transcription by RNA polymerase II"/>
    <property type="evidence" value="ECO:0007669"/>
    <property type="project" value="TreeGrafter"/>
</dbReference>
<dbReference type="PROSITE" id="PS00028">
    <property type="entry name" value="ZINC_FINGER_C2H2_1"/>
    <property type="match status" value="1"/>
</dbReference>
<proteinExistence type="predicted"/>
<feature type="compositionally biased region" description="Basic residues" evidence="9">
    <location>
        <begin position="124"/>
        <end position="133"/>
    </location>
</feature>
<keyword evidence="4" id="KW-0862">Zinc</keyword>
<evidence type="ECO:0000313" key="12">
    <source>
        <dbReference type="Proteomes" id="UP000298030"/>
    </source>
</evidence>
<comment type="subcellular location">
    <subcellularLocation>
        <location evidence="1">Nucleus</location>
    </subcellularLocation>
</comment>
<accession>A0A4Y7T7V1</accession>
<dbReference type="GO" id="GO:0008270">
    <property type="term" value="F:zinc ion binding"/>
    <property type="evidence" value="ECO:0007669"/>
    <property type="project" value="UniProtKB-KW"/>
</dbReference>
<keyword evidence="12" id="KW-1185">Reference proteome</keyword>
<dbReference type="InterPro" id="IPR013087">
    <property type="entry name" value="Znf_C2H2_type"/>
</dbReference>
<dbReference type="InterPro" id="IPR051061">
    <property type="entry name" value="Zinc_finger_trans_reg"/>
</dbReference>
<dbReference type="EMBL" id="QPFP01000026">
    <property type="protein sequence ID" value="TEB29672.1"/>
    <property type="molecule type" value="Genomic_DNA"/>
</dbReference>
<keyword evidence="6" id="KW-0804">Transcription</keyword>
<name>A0A4Y7T7V1_COPMI</name>
<evidence type="ECO:0000256" key="9">
    <source>
        <dbReference type="SAM" id="MobiDB-lite"/>
    </source>
</evidence>
<reference evidence="11 12" key="1">
    <citation type="journal article" date="2019" name="Nat. Ecol. Evol.">
        <title>Megaphylogeny resolves global patterns of mushroom evolution.</title>
        <authorList>
            <person name="Varga T."/>
            <person name="Krizsan K."/>
            <person name="Foldi C."/>
            <person name="Dima B."/>
            <person name="Sanchez-Garcia M."/>
            <person name="Sanchez-Ramirez S."/>
            <person name="Szollosi G.J."/>
            <person name="Szarkandi J.G."/>
            <person name="Papp V."/>
            <person name="Albert L."/>
            <person name="Andreopoulos W."/>
            <person name="Angelini C."/>
            <person name="Antonin V."/>
            <person name="Barry K.W."/>
            <person name="Bougher N.L."/>
            <person name="Buchanan P."/>
            <person name="Buyck B."/>
            <person name="Bense V."/>
            <person name="Catcheside P."/>
            <person name="Chovatia M."/>
            <person name="Cooper J."/>
            <person name="Damon W."/>
            <person name="Desjardin D."/>
            <person name="Finy P."/>
            <person name="Geml J."/>
            <person name="Haridas S."/>
            <person name="Hughes K."/>
            <person name="Justo A."/>
            <person name="Karasinski D."/>
            <person name="Kautmanova I."/>
            <person name="Kiss B."/>
            <person name="Kocsube S."/>
            <person name="Kotiranta H."/>
            <person name="LaButti K.M."/>
            <person name="Lechner B.E."/>
            <person name="Liimatainen K."/>
            <person name="Lipzen A."/>
            <person name="Lukacs Z."/>
            <person name="Mihaltcheva S."/>
            <person name="Morgado L.N."/>
            <person name="Niskanen T."/>
            <person name="Noordeloos M.E."/>
            <person name="Ohm R.A."/>
            <person name="Ortiz-Santana B."/>
            <person name="Ovrebo C."/>
            <person name="Racz N."/>
            <person name="Riley R."/>
            <person name="Savchenko A."/>
            <person name="Shiryaev A."/>
            <person name="Soop K."/>
            <person name="Spirin V."/>
            <person name="Szebenyi C."/>
            <person name="Tomsovsky M."/>
            <person name="Tulloss R.E."/>
            <person name="Uehling J."/>
            <person name="Grigoriev I.V."/>
            <person name="Vagvolgyi C."/>
            <person name="Papp T."/>
            <person name="Martin F.M."/>
            <person name="Miettinen O."/>
            <person name="Hibbett D.S."/>
            <person name="Nagy L.G."/>
        </authorList>
    </citation>
    <scope>NUCLEOTIDE SEQUENCE [LARGE SCALE GENOMIC DNA]</scope>
    <source>
        <strain evidence="11 12">FP101781</strain>
    </source>
</reference>
<feature type="domain" description="C2H2-type" evidence="10">
    <location>
        <begin position="47"/>
        <end position="76"/>
    </location>
</feature>
<sequence>MPASRSSPPNRRVTPTDTECPVCHKVINRAADLKRHMKNHDPNAEKFRCPEPGCEYSSLQKSNLKTHSNQHNNEKPHKCPDCDFKTSDPGALTRHRERRHEYDPFGRRAAKRQAKQAEEYKGFKPYKKPRASTRRNGPAPDAPVAGPSNHATALETPPIATLEQWTEGTSSDSSDAESVKTDQFYPSSVSSEGSSSPRPPLNRFPSSNSRATPNSQA</sequence>
<dbReference type="SMART" id="SM00355">
    <property type="entry name" value="ZnF_C2H2"/>
    <property type="match status" value="3"/>
</dbReference>
<evidence type="ECO:0000256" key="3">
    <source>
        <dbReference type="ARBA" id="ARBA00022771"/>
    </source>
</evidence>
<dbReference type="AlphaFoldDB" id="A0A4Y7T7V1"/>
<gene>
    <name evidence="11" type="ORF">FA13DRAFT_1734465</name>
</gene>
<organism evidence="11 12">
    <name type="scientific">Coprinellus micaceus</name>
    <name type="common">Glistening ink-cap mushroom</name>
    <name type="synonym">Coprinus micaceus</name>
    <dbReference type="NCBI Taxonomy" id="71717"/>
    <lineage>
        <taxon>Eukaryota</taxon>
        <taxon>Fungi</taxon>
        <taxon>Dikarya</taxon>
        <taxon>Basidiomycota</taxon>
        <taxon>Agaricomycotina</taxon>
        <taxon>Agaricomycetes</taxon>
        <taxon>Agaricomycetidae</taxon>
        <taxon>Agaricales</taxon>
        <taxon>Agaricineae</taxon>
        <taxon>Psathyrellaceae</taxon>
        <taxon>Coprinellus</taxon>
    </lineage>
</organism>
<dbReference type="PROSITE" id="PS50157">
    <property type="entry name" value="ZINC_FINGER_C2H2_2"/>
    <property type="match status" value="2"/>
</dbReference>
<keyword evidence="7" id="KW-0539">Nucleus</keyword>
<feature type="compositionally biased region" description="Polar residues" evidence="9">
    <location>
        <begin position="204"/>
        <end position="217"/>
    </location>
</feature>
<evidence type="ECO:0000256" key="8">
    <source>
        <dbReference type="PROSITE-ProRule" id="PRU00042"/>
    </source>
</evidence>
<feature type="compositionally biased region" description="Basic and acidic residues" evidence="9">
    <location>
        <begin position="33"/>
        <end position="49"/>
    </location>
</feature>
<feature type="region of interest" description="Disordered" evidence="9">
    <location>
        <begin position="58"/>
        <end position="217"/>
    </location>
</feature>
<keyword evidence="2" id="KW-0479">Metal-binding</keyword>
<evidence type="ECO:0000256" key="7">
    <source>
        <dbReference type="ARBA" id="ARBA00023242"/>
    </source>
</evidence>
<feature type="domain" description="C2H2-type" evidence="10">
    <location>
        <begin position="18"/>
        <end position="45"/>
    </location>
</feature>
<evidence type="ECO:0000256" key="1">
    <source>
        <dbReference type="ARBA" id="ARBA00004123"/>
    </source>
</evidence>
<feature type="compositionally biased region" description="Polar residues" evidence="9">
    <location>
        <begin position="163"/>
        <end position="173"/>
    </location>
</feature>
<dbReference type="PANTHER" id="PTHR46179">
    <property type="entry name" value="ZINC FINGER PROTEIN"/>
    <property type="match status" value="1"/>
</dbReference>
<evidence type="ECO:0000256" key="6">
    <source>
        <dbReference type="ARBA" id="ARBA00023163"/>
    </source>
</evidence>
<dbReference type="Pfam" id="PF13909">
    <property type="entry name" value="zf-H2C2_5"/>
    <property type="match status" value="1"/>
</dbReference>
<evidence type="ECO:0000313" key="11">
    <source>
        <dbReference type="EMBL" id="TEB29672.1"/>
    </source>
</evidence>
<evidence type="ECO:0000256" key="2">
    <source>
        <dbReference type="ARBA" id="ARBA00022723"/>
    </source>
</evidence>
<keyword evidence="3 8" id="KW-0863">Zinc-finger</keyword>
<dbReference type="OrthoDB" id="654211at2759"/>
<comment type="caution">
    <text evidence="11">The sequence shown here is derived from an EMBL/GenBank/DDBJ whole genome shotgun (WGS) entry which is preliminary data.</text>
</comment>
<protein>
    <recommendedName>
        <fullName evidence="10">C2H2-type domain-containing protein</fullName>
    </recommendedName>
</protein>
<feature type="compositionally biased region" description="Polar residues" evidence="9">
    <location>
        <begin position="58"/>
        <end position="71"/>
    </location>
</feature>
<evidence type="ECO:0000256" key="5">
    <source>
        <dbReference type="ARBA" id="ARBA00023015"/>
    </source>
</evidence>